<dbReference type="InterPro" id="IPR037883">
    <property type="entry name" value="Knr4/Smi1-like_sf"/>
</dbReference>
<feature type="domain" description="ApaG" evidence="4">
    <location>
        <begin position="277"/>
        <end position="404"/>
    </location>
</feature>
<evidence type="ECO:0000313" key="5">
    <source>
        <dbReference type="EMBL" id="NDV32049.1"/>
    </source>
</evidence>
<comment type="pathway">
    <text evidence="1">Protein modification; protein ubiquitination.</text>
</comment>
<dbReference type="Gene3D" id="2.60.40.1470">
    <property type="entry name" value="ApaG domain"/>
    <property type="match status" value="1"/>
</dbReference>
<dbReference type="InterPro" id="IPR001810">
    <property type="entry name" value="F-box_dom"/>
</dbReference>
<dbReference type="PROSITE" id="PS51087">
    <property type="entry name" value="APAG"/>
    <property type="match status" value="1"/>
</dbReference>
<sequence>MEQRGGIALCPQETLLYIFSYLEYGHLVKLIPVCRSWNALLSSEVVWKGYCSKYKLTRDFFEMPPSASSKELFRNFHTQFLGYTEEFPRLFGVLLNFKNWLEANKEQFHFRIRTGVSRERLEAFRKDLETLLKVKDLTLPKDFCCWYLLMNGQHRGDPGFFGYYAFYDYYADLFLLDTDIIMANMKELVARNYFPGVLPFATGGVRIISLVLNPSQPGLSQFSKGYVVSNKEGKNTYFPLAESFYAYVKHHVDNLLSGNLVVKDHSICLFPRLNIPTATTENVKISVSTLYIPEKSTNIKHLYTYSISMEMDSEVEADKYDCQLETRHWDITSNGRTETVDGPGVIGEYPEVFPGSFFSYESCCPLLVPTGTMGGSFCMRRARDNGRFNAIVPTFTFSPPPLITEQMVAQNETQQQDPMNK</sequence>
<reference evidence="5" key="1">
    <citation type="journal article" date="2020" name="J. Eukaryot. Microbiol.">
        <title>De novo Sequencing, Assembly and Annotation of the Transcriptome for the Free-Living Testate Amoeba Arcella intermedia.</title>
        <authorList>
            <person name="Ribeiro G.M."/>
            <person name="Porfirio-Sousa A.L."/>
            <person name="Maurer-Alcala X.X."/>
            <person name="Katz L.A."/>
            <person name="Lahr D.J.G."/>
        </authorList>
    </citation>
    <scope>NUCLEOTIDE SEQUENCE</scope>
</reference>
<dbReference type="EMBL" id="GIBP01003080">
    <property type="protein sequence ID" value="NDV32049.1"/>
    <property type="molecule type" value="Transcribed_RNA"/>
</dbReference>
<dbReference type="Gene3D" id="1.20.1280.50">
    <property type="match status" value="1"/>
</dbReference>
<evidence type="ECO:0000259" key="4">
    <source>
        <dbReference type="PROSITE" id="PS51087"/>
    </source>
</evidence>
<dbReference type="InterPro" id="IPR036047">
    <property type="entry name" value="F-box-like_dom_sf"/>
</dbReference>
<keyword evidence="2" id="KW-0833">Ubl conjugation pathway</keyword>
<dbReference type="SUPFAM" id="SSF160631">
    <property type="entry name" value="SMI1/KNR4-like"/>
    <property type="match status" value="1"/>
</dbReference>
<evidence type="ECO:0000259" key="3">
    <source>
        <dbReference type="PROSITE" id="PS50181"/>
    </source>
</evidence>
<dbReference type="PROSITE" id="PS50181">
    <property type="entry name" value="FBOX"/>
    <property type="match status" value="1"/>
</dbReference>
<dbReference type="InterPro" id="IPR036767">
    <property type="entry name" value="ApaG_sf"/>
</dbReference>
<proteinExistence type="predicted"/>
<name>A0A6B2L509_9EUKA</name>
<dbReference type="SUPFAM" id="SSF81383">
    <property type="entry name" value="F-box domain"/>
    <property type="match status" value="1"/>
</dbReference>
<dbReference type="PANTHER" id="PTHR47463">
    <property type="entry name" value="F-BOX PROTEIN SKIP16"/>
    <property type="match status" value="1"/>
</dbReference>
<feature type="domain" description="F-box" evidence="3">
    <location>
        <begin position="4"/>
        <end position="50"/>
    </location>
</feature>
<dbReference type="PANTHER" id="PTHR47463:SF2">
    <property type="entry name" value="F-BOX PROTEIN SKIP16"/>
    <property type="match status" value="1"/>
</dbReference>
<dbReference type="InterPro" id="IPR007474">
    <property type="entry name" value="ApaG_domain"/>
</dbReference>
<dbReference type="AlphaFoldDB" id="A0A6B2L509"/>
<dbReference type="Pfam" id="PF04379">
    <property type="entry name" value="DUF525"/>
    <property type="match status" value="1"/>
</dbReference>
<dbReference type="Pfam" id="PF12937">
    <property type="entry name" value="F-box-like"/>
    <property type="match status" value="1"/>
</dbReference>
<dbReference type="SUPFAM" id="SSF110069">
    <property type="entry name" value="ApaG-like"/>
    <property type="match status" value="1"/>
</dbReference>
<accession>A0A6B2L509</accession>
<organism evidence="5">
    <name type="scientific">Arcella intermedia</name>
    <dbReference type="NCBI Taxonomy" id="1963864"/>
    <lineage>
        <taxon>Eukaryota</taxon>
        <taxon>Amoebozoa</taxon>
        <taxon>Tubulinea</taxon>
        <taxon>Elardia</taxon>
        <taxon>Arcellinida</taxon>
        <taxon>Sphaerothecina</taxon>
        <taxon>Arcellidae</taxon>
        <taxon>Arcella</taxon>
    </lineage>
</organism>
<evidence type="ECO:0000256" key="1">
    <source>
        <dbReference type="ARBA" id="ARBA00004906"/>
    </source>
</evidence>
<evidence type="ECO:0008006" key="6">
    <source>
        <dbReference type="Google" id="ProtNLM"/>
    </source>
</evidence>
<evidence type="ECO:0000256" key="2">
    <source>
        <dbReference type="ARBA" id="ARBA00022786"/>
    </source>
</evidence>
<protein>
    <recommendedName>
        <fullName evidence="6">ApaG domain-containing protein</fullName>
    </recommendedName>
</protein>